<gene>
    <name evidence="2" type="ORF">SVIM_LOCUS55776</name>
</gene>
<keyword evidence="1" id="KW-1133">Transmembrane helix</keyword>
<sequence>MGVLLGVLGGDSSFLSISELELSHQTIKEEARLCPLILRVPMARHSLLQIFQILFISALYCNLVCAGVTALALQQSM</sequence>
<dbReference type="EMBL" id="CAADRP010000224">
    <property type="protein sequence ID" value="VFU25194.1"/>
    <property type="molecule type" value="Genomic_DNA"/>
</dbReference>
<accession>A0A6N2KBZ5</accession>
<evidence type="ECO:0000313" key="2">
    <source>
        <dbReference type="EMBL" id="VFU25194.1"/>
    </source>
</evidence>
<keyword evidence="1" id="KW-0472">Membrane</keyword>
<name>A0A6N2KBZ5_SALVM</name>
<dbReference type="AlphaFoldDB" id="A0A6N2KBZ5"/>
<keyword evidence="1" id="KW-0812">Transmembrane</keyword>
<proteinExistence type="predicted"/>
<feature type="transmembrane region" description="Helical" evidence="1">
    <location>
        <begin position="50"/>
        <end position="73"/>
    </location>
</feature>
<evidence type="ECO:0000256" key="1">
    <source>
        <dbReference type="SAM" id="Phobius"/>
    </source>
</evidence>
<reference evidence="2" key="1">
    <citation type="submission" date="2019-03" db="EMBL/GenBank/DDBJ databases">
        <authorList>
            <person name="Mank J."/>
            <person name="Almeida P."/>
        </authorList>
    </citation>
    <scope>NUCLEOTIDE SEQUENCE</scope>
    <source>
        <strain evidence="2">78183</strain>
    </source>
</reference>
<protein>
    <submittedName>
        <fullName evidence="2">Uncharacterized protein</fullName>
    </submittedName>
</protein>
<organism evidence="2">
    <name type="scientific">Salix viminalis</name>
    <name type="common">Common osier</name>
    <name type="synonym">Basket willow</name>
    <dbReference type="NCBI Taxonomy" id="40686"/>
    <lineage>
        <taxon>Eukaryota</taxon>
        <taxon>Viridiplantae</taxon>
        <taxon>Streptophyta</taxon>
        <taxon>Embryophyta</taxon>
        <taxon>Tracheophyta</taxon>
        <taxon>Spermatophyta</taxon>
        <taxon>Magnoliopsida</taxon>
        <taxon>eudicotyledons</taxon>
        <taxon>Gunneridae</taxon>
        <taxon>Pentapetalae</taxon>
        <taxon>rosids</taxon>
        <taxon>fabids</taxon>
        <taxon>Malpighiales</taxon>
        <taxon>Salicaceae</taxon>
        <taxon>Saliceae</taxon>
        <taxon>Salix</taxon>
    </lineage>
</organism>